<sequence>MFLSKSCNKHIWDQPWLLNSAMYKLNRLRAPDGGVAMSILTHRSVCTLLQCTMPNFVAILQARYKG</sequence>
<dbReference type="HOGENOM" id="CLU_2838221_0_0_1"/>
<accession>A0A0C9ZPB7</accession>
<dbReference type="Proteomes" id="UP000054018">
    <property type="component" value="Unassembled WGS sequence"/>
</dbReference>
<name>A0A0C9ZPB7_9AGAM</name>
<evidence type="ECO:0000313" key="1">
    <source>
        <dbReference type="EMBL" id="KIK24172.1"/>
    </source>
</evidence>
<reference evidence="1 2" key="1">
    <citation type="submission" date="2014-04" db="EMBL/GenBank/DDBJ databases">
        <authorList>
            <consortium name="DOE Joint Genome Institute"/>
            <person name="Kuo A."/>
            <person name="Kohler A."/>
            <person name="Costa M.D."/>
            <person name="Nagy L.G."/>
            <person name="Floudas D."/>
            <person name="Copeland A."/>
            <person name="Barry K.W."/>
            <person name="Cichocki N."/>
            <person name="Veneault-Fourrey C."/>
            <person name="LaButti K."/>
            <person name="Lindquist E.A."/>
            <person name="Lipzen A."/>
            <person name="Lundell T."/>
            <person name="Morin E."/>
            <person name="Murat C."/>
            <person name="Sun H."/>
            <person name="Tunlid A."/>
            <person name="Henrissat B."/>
            <person name="Grigoriev I.V."/>
            <person name="Hibbett D.S."/>
            <person name="Martin F."/>
            <person name="Nordberg H.P."/>
            <person name="Cantor M.N."/>
            <person name="Hua S.X."/>
        </authorList>
    </citation>
    <scope>NUCLEOTIDE SEQUENCE [LARGE SCALE GENOMIC DNA]</scope>
    <source>
        <strain evidence="1 2">441</strain>
    </source>
</reference>
<proteinExistence type="predicted"/>
<feature type="non-terminal residue" evidence="1">
    <location>
        <position position="66"/>
    </location>
</feature>
<dbReference type="AlphaFoldDB" id="A0A0C9ZPB7"/>
<protein>
    <submittedName>
        <fullName evidence="1">Unplaced genomic scaffold scaffold_35, whole genome shotgun sequence</fullName>
    </submittedName>
</protein>
<evidence type="ECO:0000313" key="2">
    <source>
        <dbReference type="Proteomes" id="UP000054018"/>
    </source>
</evidence>
<gene>
    <name evidence="1" type="ORF">PISMIDRAFT_646632</name>
</gene>
<keyword evidence="2" id="KW-1185">Reference proteome</keyword>
<organism evidence="1 2">
    <name type="scientific">Pisolithus microcarpus 441</name>
    <dbReference type="NCBI Taxonomy" id="765257"/>
    <lineage>
        <taxon>Eukaryota</taxon>
        <taxon>Fungi</taxon>
        <taxon>Dikarya</taxon>
        <taxon>Basidiomycota</taxon>
        <taxon>Agaricomycotina</taxon>
        <taxon>Agaricomycetes</taxon>
        <taxon>Agaricomycetidae</taxon>
        <taxon>Boletales</taxon>
        <taxon>Sclerodermatineae</taxon>
        <taxon>Pisolithaceae</taxon>
        <taxon>Pisolithus</taxon>
    </lineage>
</organism>
<dbReference type="EMBL" id="KN833719">
    <property type="protein sequence ID" value="KIK24172.1"/>
    <property type="molecule type" value="Genomic_DNA"/>
</dbReference>
<reference evidence="2" key="2">
    <citation type="submission" date="2015-01" db="EMBL/GenBank/DDBJ databases">
        <title>Evolutionary Origins and Diversification of the Mycorrhizal Mutualists.</title>
        <authorList>
            <consortium name="DOE Joint Genome Institute"/>
            <consortium name="Mycorrhizal Genomics Consortium"/>
            <person name="Kohler A."/>
            <person name="Kuo A."/>
            <person name="Nagy L.G."/>
            <person name="Floudas D."/>
            <person name="Copeland A."/>
            <person name="Barry K.W."/>
            <person name="Cichocki N."/>
            <person name="Veneault-Fourrey C."/>
            <person name="LaButti K."/>
            <person name="Lindquist E.A."/>
            <person name="Lipzen A."/>
            <person name="Lundell T."/>
            <person name="Morin E."/>
            <person name="Murat C."/>
            <person name="Riley R."/>
            <person name="Ohm R."/>
            <person name="Sun H."/>
            <person name="Tunlid A."/>
            <person name="Henrissat B."/>
            <person name="Grigoriev I.V."/>
            <person name="Hibbett D.S."/>
            <person name="Martin F."/>
        </authorList>
    </citation>
    <scope>NUCLEOTIDE SEQUENCE [LARGE SCALE GENOMIC DNA]</scope>
    <source>
        <strain evidence="2">441</strain>
    </source>
</reference>